<name>A0AC61D9A4_9FIRM</name>
<accession>A0AC61D9A4</accession>
<dbReference type="EMBL" id="PEDL01000034">
    <property type="protein sequence ID" value="PHV69311.1"/>
    <property type="molecule type" value="Genomic_DNA"/>
</dbReference>
<sequence length="191" mass="22172">MESDDSDSDDTHNPILFTERVEASNEEKQEIFLSISSNDKVIGYINAIILHAGLLKDATYVKNKLKCKNKEDEKEILNFYNRLKSTLNTNVIFYITDFFLEKPYRGNGLGGCILKALPPWIRTNHPEVNDLYLFPYPLEKNHGKVECVKHISPKKLLEMRAHLIIFYTHNGLQKTSTPFLRMPIRHTIHIE</sequence>
<keyword evidence="2" id="KW-1185">Reference proteome</keyword>
<proteinExistence type="predicted"/>
<dbReference type="Proteomes" id="UP000224460">
    <property type="component" value="Unassembled WGS sequence"/>
</dbReference>
<gene>
    <name evidence="1" type="ORF">CS063_16485</name>
</gene>
<evidence type="ECO:0000313" key="1">
    <source>
        <dbReference type="EMBL" id="PHV69311.1"/>
    </source>
</evidence>
<reference evidence="1" key="1">
    <citation type="submission" date="2017-10" db="EMBL/GenBank/DDBJ databases">
        <title>Genome sequence of cellulolytic Lachnospiraceae bacterium XHS1971 isolated from hotspring sediment.</title>
        <authorList>
            <person name="Vasudevan G."/>
            <person name="Joshi A.J."/>
            <person name="Hivarkar S."/>
            <person name="Lanjekar V.B."/>
            <person name="Dhakephalkar P.K."/>
            <person name="Dagar S."/>
        </authorList>
    </citation>
    <scope>NUCLEOTIDE SEQUENCE</scope>
    <source>
        <strain evidence="1">XHS1971</strain>
    </source>
</reference>
<organism evidence="1 2">
    <name type="scientific">Sporanaerobium hydrogeniformans</name>
    <dbReference type="NCBI Taxonomy" id="3072179"/>
    <lineage>
        <taxon>Bacteria</taxon>
        <taxon>Bacillati</taxon>
        <taxon>Bacillota</taxon>
        <taxon>Clostridia</taxon>
        <taxon>Lachnospirales</taxon>
        <taxon>Lachnospiraceae</taxon>
        <taxon>Sporanaerobium</taxon>
    </lineage>
</organism>
<comment type="caution">
    <text evidence="1">The sequence shown here is derived from an EMBL/GenBank/DDBJ whole genome shotgun (WGS) entry which is preliminary data.</text>
</comment>
<protein>
    <submittedName>
        <fullName evidence="1">Uncharacterized protein</fullName>
    </submittedName>
</protein>
<evidence type="ECO:0000313" key="2">
    <source>
        <dbReference type="Proteomes" id="UP000224460"/>
    </source>
</evidence>